<dbReference type="STRING" id="563176.SAMN04488090_1351"/>
<evidence type="ECO:0000313" key="2">
    <source>
        <dbReference type="EMBL" id="SDL59348.1"/>
    </source>
</evidence>
<feature type="transmembrane region" description="Helical" evidence="1">
    <location>
        <begin position="206"/>
        <end position="222"/>
    </location>
</feature>
<feature type="transmembrane region" description="Helical" evidence="1">
    <location>
        <begin position="167"/>
        <end position="194"/>
    </location>
</feature>
<evidence type="ECO:0000256" key="1">
    <source>
        <dbReference type="SAM" id="Phobius"/>
    </source>
</evidence>
<keyword evidence="3" id="KW-1185">Reference proteome</keyword>
<keyword evidence="1" id="KW-0472">Membrane</keyword>
<gene>
    <name evidence="2" type="ORF">SAMN04488090_1351</name>
</gene>
<keyword evidence="1" id="KW-0812">Transmembrane</keyword>
<dbReference type="InterPro" id="IPR045625">
    <property type="entry name" value="DUF6427"/>
</dbReference>
<keyword evidence="1" id="KW-1133">Transmembrane helix</keyword>
<dbReference type="Pfam" id="PF19992">
    <property type="entry name" value="DUF6427"/>
    <property type="match status" value="1"/>
</dbReference>
<dbReference type="RefSeq" id="WP_093199387.1">
    <property type="nucleotide sequence ID" value="NZ_FNGS01000002.1"/>
</dbReference>
<reference evidence="2 3" key="1">
    <citation type="submission" date="2016-10" db="EMBL/GenBank/DDBJ databases">
        <authorList>
            <person name="de Groot N.N."/>
        </authorList>
    </citation>
    <scope>NUCLEOTIDE SEQUENCE [LARGE SCALE GENOMIC DNA]</scope>
    <source>
        <strain evidence="2 3">DSM 21668</strain>
    </source>
</reference>
<evidence type="ECO:0000313" key="3">
    <source>
        <dbReference type="Proteomes" id="UP000198901"/>
    </source>
</evidence>
<feature type="transmembrane region" description="Helical" evidence="1">
    <location>
        <begin position="337"/>
        <end position="356"/>
    </location>
</feature>
<dbReference type="Proteomes" id="UP000198901">
    <property type="component" value="Unassembled WGS sequence"/>
</dbReference>
<accession>A0A1G9LBL0</accession>
<proteinExistence type="predicted"/>
<organism evidence="2 3">
    <name type="scientific">Siphonobacter aquaeclarae</name>
    <dbReference type="NCBI Taxonomy" id="563176"/>
    <lineage>
        <taxon>Bacteria</taxon>
        <taxon>Pseudomonadati</taxon>
        <taxon>Bacteroidota</taxon>
        <taxon>Cytophagia</taxon>
        <taxon>Cytophagales</taxon>
        <taxon>Cytophagaceae</taxon>
        <taxon>Siphonobacter</taxon>
    </lineage>
</organism>
<feature type="transmembrane region" description="Helical" evidence="1">
    <location>
        <begin position="251"/>
        <end position="270"/>
    </location>
</feature>
<feature type="transmembrane region" description="Helical" evidence="1">
    <location>
        <begin position="282"/>
        <end position="302"/>
    </location>
</feature>
<evidence type="ECO:0008006" key="4">
    <source>
        <dbReference type="Google" id="ProtNLM"/>
    </source>
</evidence>
<feature type="transmembrane region" description="Helical" evidence="1">
    <location>
        <begin position="114"/>
        <end position="147"/>
    </location>
</feature>
<feature type="transmembrane region" description="Helical" evidence="1">
    <location>
        <begin position="83"/>
        <end position="102"/>
    </location>
</feature>
<dbReference type="AlphaFoldDB" id="A0A1G9LBL0"/>
<dbReference type="OrthoDB" id="981402at2"/>
<name>A0A1G9LBL0_9BACT</name>
<protein>
    <recommendedName>
        <fullName evidence="4">Dolichyl-phosphate-mannose-protein mannosyltransferase</fullName>
    </recommendedName>
</protein>
<sequence>MLSFFRVNAAYQLLVLLVILFLVRIPVLTGNTPLLIPELQWMLLGEQLSKGFGLYDGIWDSTAPLSAATYSAIHWIFGRSGSAYHLLAYGVAAFQILYFNVIMSRQNVYAERNYIPGFIYLIVLNLSFDCTTLSPALMATTFLLLALGTLLKQLDREGMKDELLEVGFYIGIATLFYPPCICFILWAVLALLLYSGASFRQHVMNILGFLFPIIIANLYFFLDGRYEAFSRNFLAMIFQIRQYDLNDFQTLIAVLLLPALFAVLGFLKLIKYGRYTNFQSRVQQVMALYVGAALLSIGLMTFLAPMQFVLFSPALAFFGAYFFELYSRKRWIQEVSLMIYAIGSGLIFYLTLMPAFSNSVVKLEGLTVKPVQLPAEIREKRVLVVGASMGEYLDNYPATPYLNWNLARYDLENLDRYGNVINILRNFEQDLPEYIIDRQNLVPKLFKRIPALGRKYQEIGKGIFRKV</sequence>
<dbReference type="EMBL" id="FNGS01000002">
    <property type="protein sequence ID" value="SDL59348.1"/>
    <property type="molecule type" value="Genomic_DNA"/>
</dbReference>